<evidence type="ECO:0000256" key="6">
    <source>
        <dbReference type="ARBA" id="ARBA00023163"/>
    </source>
</evidence>
<protein>
    <recommendedName>
        <fullName evidence="9">MRG domain-containing protein</fullName>
    </recommendedName>
</protein>
<evidence type="ECO:0000256" key="7">
    <source>
        <dbReference type="ARBA" id="ARBA00023204"/>
    </source>
</evidence>
<dbReference type="InterPro" id="IPR008676">
    <property type="entry name" value="MRG"/>
</dbReference>
<dbReference type="Gene3D" id="1.10.274.30">
    <property type="entry name" value="MRG domain"/>
    <property type="match status" value="1"/>
</dbReference>
<evidence type="ECO:0000259" key="9">
    <source>
        <dbReference type="Pfam" id="PF05712"/>
    </source>
</evidence>
<dbReference type="Ensembl" id="ENSCPRT00005009743.1">
    <property type="protein sequence ID" value="ENSCPRP00005008268.1"/>
    <property type="gene ID" value="ENSCPRG00005005917.1"/>
</dbReference>
<name>A0A7M4EDL3_CROPO</name>
<dbReference type="GeneTree" id="ENSGT00950000182965"/>
<dbReference type="Pfam" id="PF05712">
    <property type="entry name" value="MRG"/>
    <property type="match status" value="1"/>
</dbReference>
<dbReference type="GO" id="GO:0006355">
    <property type="term" value="P:regulation of DNA-templated transcription"/>
    <property type="evidence" value="ECO:0007669"/>
    <property type="project" value="InterPro"/>
</dbReference>
<keyword evidence="3" id="KW-0227">DNA damage</keyword>
<evidence type="ECO:0000256" key="3">
    <source>
        <dbReference type="ARBA" id="ARBA00022763"/>
    </source>
</evidence>
<dbReference type="PROSITE" id="PS51640">
    <property type="entry name" value="MRG"/>
    <property type="match status" value="1"/>
</dbReference>
<keyword evidence="11" id="KW-1185">Reference proteome</keyword>
<reference evidence="10" key="2">
    <citation type="submission" date="2025-09" db="UniProtKB">
        <authorList>
            <consortium name="Ensembl"/>
        </authorList>
    </citation>
    <scope>IDENTIFICATION</scope>
</reference>
<dbReference type="GO" id="GO:0006325">
    <property type="term" value="P:chromatin organization"/>
    <property type="evidence" value="ECO:0007669"/>
    <property type="project" value="UniProtKB-KW"/>
</dbReference>
<evidence type="ECO:0000256" key="5">
    <source>
        <dbReference type="ARBA" id="ARBA00023015"/>
    </source>
</evidence>
<keyword evidence="6" id="KW-0804">Transcription</keyword>
<evidence type="ECO:0000313" key="11">
    <source>
        <dbReference type="Proteomes" id="UP000594220"/>
    </source>
</evidence>
<accession>A0A7M4EDL3</accession>
<evidence type="ECO:0000256" key="4">
    <source>
        <dbReference type="ARBA" id="ARBA00022853"/>
    </source>
</evidence>
<evidence type="ECO:0000256" key="2">
    <source>
        <dbReference type="ARBA" id="ARBA00022604"/>
    </source>
</evidence>
<dbReference type="Proteomes" id="UP000594220">
    <property type="component" value="Unplaced"/>
</dbReference>
<keyword evidence="5" id="KW-0805">Transcription regulation</keyword>
<evidence type="ECO:0000256" key="1">
    <source>
        <dbReference type="ARBA" id="ARBA00004123"/>
    </source>
</evidence>
<dbReference type="PANTHER" id="PTHR10880">
    <property type="entry name" value="MORTALITY FACTOR 4-LIKE PROTEIN"/>
    <property type="match status" value="1"/>
</dbReference>
<sequence>YIWSIPGTREQGPWYYMKTEKNKWRTPKKKRARVDPTIKREETFMKGVKVKVKIPEKLKPWLVDDCDLIARQRQLFYLPAKKNVDSILEDHANYEKSRGNTDNREYAVDEVAAGIKEYFNVILGTQLLYSFERPQYAEILEHPDAPMSQVYGAPHLLRLFVKIGAMLAYTPLDEKSLTLLLKYLHDFLKYLEKNSSTLFSASDYEVTSSEYHRKAV</sequence>
<proteinExistence type="predicted"/>
<dbReference type="GO" id="GO:0006281">
    <property type="term" value="P:DNA repair"/>
    <property type="evidence" value="ECO:0007669"/>
    <property type="project" value="UniProtKB-KW"/>
</dbReference>
<keyword evidence="4" id="KW-0156">Chromatin regulator</keyword>
<dbReference type="AlphaFoldDB" id="A0A7M4EDL3"/>
<feature type="domain" description="MRG" evidence="9">
    <location>
        <begin position="30"/>
        <end position="205"/>
    </location>
</feature>
<dbReference type="OMA" id="AHETKEH"/>
<comment type="subcellular location">
    <subcellularLocation>
        <location evidence="1">Nucleus</location>
    </subcellularLocation>
</comment>
<dbReference type="PANTHER" id="PTHR10880:SF48">
    <property type="entry name" value="MORTALITY FACTOR 4 LIKE 2"/>
    <property type="match status" value="1"/>
</dbReference>
<dbReference type="InterPro" id="IPR038217">
    <property type="entry name" value="MRG_C_sf"/>
</dbReference>
<dbReference type="FunFam" id="1.10.274.30:FF:000001">
    <property type="entry name" value="Mortality factor 4-like protein 1"/>
    <property type="match status" value="1"/>
</dbReference>
<keyword evidence="8" id="KW-0539">Nucleus</keyword>
<reference evidence="10" key="1">
    <citation type="submission" date="2025-08" db="UniProtKB">
        <authorList>
            <consortium name="Ensembl"/>
        </authorList>
    </citation>
    <scope>IDENTIFICATION</scope>
</reference>
<keyword evidence="7" id="KW-0234">DNA repair</keyword>
<dbReference type="GO" id="GO:0035267">
    <property type="term" value="C:NuA4 histone acetyltransferase complex"/>
    <property type="evidence" value="ECO:0007669"/>
    <property type="project" value="TreeGrafter"/>
</dbReference>
<dbReference type="GO" id="GO:0005634">
    <property type="term" value="C:nucleus"/>
    <property type="evidence" value="ECO:0007669"/>
    <property type="project" value="UniProtKB-SubCell"/>
</dbReference>
<dbReference type="InterPro" id="IPR026541">
    <property type="entry name" value="MRG_dom"/>
</dbReference>
<evidence type="ECO:0000256" key="8">
    <source>
        <dbReference type="ARBA" id="ARBA00023242"/>
    </source>
</evidence>
<keyword evidence="2" id="KW-0341">Growth regulation</keyword>
<evidence type="ECO:0000313" key="10">
    <source>
        <dbReference type="Ensembl" id="ENSCPRP00005008268.1"/>
    </source>
</evidence>
<organism evidence="10 11">
    <name type="scientific">Crocodylus porosus</name>
    <name type="common">Saltwater crocodile</name>
    <name type="synonym">Estuarine crocodile</name>
    <dbReference type="NCBI Taxonomy" id="8502"/>
    <lineage>
        <taxon>Eukaryota</taxon>
        <taxon>Metazoa</taxon>
        <taxon>Chordata</taxon>
        <taxon>Craniata</taxon>
        <taxon>Vertebrata</taxon>
        <taxon>Euteleostomi</taxon>
        <taxon>Archelosauria</taxon>
        <taxon>Archosauria</taxon>
        <taxon>Crocodylia</taxon>
        <taxon>Longirostres</taxon>
        <taxon>Crocodylidae</taxon>
        <taxon>Crocodylus</taxon>
    </lineage>
</organism>